<dbReference type="Proteomes" id="UP000596049">
    <property type="component" value="Chromosome"/>
</dbReference>
<dbReference type="NCBIfam" id="TIGR01098">
    <property type="entry name" value="3A0109s03R"/>
    <property type="match status" value="1"/>
</dbReference>
<dbReference type="PROSITE" id="PS51257">
    <property type="entry name" value="PROKAR_LIPOPROTEIN"/>
    <property type="match status" value="1"/>
</dbReference>
<evidence type="ECO:0000256" key="3">
    <source>
        <dbReference type="SAM" id="SignalP"/>
    </source>
</evidence>
<dbReference type="PANTHER" id="PTHR35841">
    <property type="entry name" value="PHOSPHONATES-BINDING PERIPLASMIC PROTEIN"/>
    <property type="match status" value="1"/>
</dbReference>
<dbReference type="Gene3D" id="3.40.190.10">
    <property type="entry name" value="Periplasmic binding protein-like II"/>
    <property type="match status" value="2"/>
</dbReference>
<sequence length="302" mass="32945">MKTYKKSLLLSSMLVGALALAGCSGEKQDEFIIAYLPQENSEQKAKVDKAFEEDLEKILGMEVSSYQANSYNAAIEAMKNDKADLALFGAFSYIVASERAGAEALAGIKTDTSLPMSVFITASDSDIESLEDLKGKTIGFADPVSTSGHLMPKSYLIESLGLTLEEVEKEGKFFKSINFAGGHDKAVIGVTNKQYDVATVSPGVLKMMEKNGVIKKDDYKIIEEVPTIEVGSGGAYAIRDNHSEETKNDVKEFLLTYDDPTYLEALTGSKDTKLVEVQDSDFDKFREVAESLNLSPEELLAH</sequence>
<reference evidence="4 5" key="1">
    <citation type="submission" date="2020-01" db="EMBL/GenBank/DDBJ databases">
        <authorList>
            <person name="Liu G."/>
            <person name="Liu B."/>
        </authorList>
    </citation>
    <scope>NUCLEOTIDE SEQUENCE [LARGE SCALE GENOMIC DNA]</scope>
    <source>
        <strain evidence="4 5">FJAT-51161</strain>
    </source>
</reference>
<comment type="similarity">
    <text evidence="1">Belongs to the phosphate/phosphite/phosphonate binding protein family.</text>
</comment>
<evidence type="ECO:0000256" key="1">
    <source>
        <dbReference type="ARBA" id="ARBA00007162"/>
    </source>
</evidence>
<dbReference type="PANTHER" id="PTHR35841:SF1">
    <property type="entry name" value="PHOSPHONATES-BINDING PERIPLASMIC PROTEIN"/>
    <property type="match status" value="1"/>
</dbReference>
<feature type="chain" id="PRO_5047112905" evidence="3">
    <location>
        <begin position="22"/>
        <end position="302"/>
    </location>
</feature>
<evidence type="ECO:0000313" key="4">
    <source>
        <dbReference type="EMBL" id="QQP10532.1"/>
    </source>
</evidence>
<feature type="signal peptide" evidence="3">
    <location>
        <begin position="1"/>
        <end position="21"/>
    </location>
</feature>
<protein>
    <submittedName>
        <fullName evidence="4">Phosphate/phosphite/phosphonate ABC transporter substrate-binding protein</fullName>
    </submittedName>
</protein>
<accession>A0ABX7AMQ6</accession>
<organism evidence="4 5">
    <name type="scientific">Lysinibacillus agricola</name>
    <dbReference type="NCBI Taxonomy" id="2590012"/>
    <lineage>
        <taxon>Bacteria</taxon>
        <taxon>Bacillati</taxon>
        <taxon>Bacillota</taxon>
        <taxon>Bacilli</taxon>
        <taxon>Bacillales</taxon>
        <taxon>Bacillaceae</taxon>
        <taxon>Lysinibacillus</taxon>
    </lineage>
</organism>
<name>A0ABX7AMQ6_9BACI</name>
<evidence type="ECO:0000256" key="2">
    <source>
        <dbReference type="ARBA" id="ARBA00022729"/>
    </source>
</evidence>
<dbReference type="CDD" id="cd01071">
    <property type="entry name" value="PBP2_PhnD_like"/>
    <property type="match status" value="1"/>
</dbReference>
<dbReference type="InterPro" id="IPR005770">
    <property type="entry name" value="PhnD"/>
</dbReference>
<dbReference type="SUPFAM" id="SSF53850">
    <property type="entry name" value="Periplasmic binding protein-like II"/>
    <property type="match status" value="1"/>
</dbReference>
<keyword evidence="2 3" id="KW-0732">Signal</keyword>
<dbReference type="EMBL" id="CP067341">
    <property type="protein sequence ID" value="QQP10532.1"/>
    <property type="molecule type" value="Genomic_DNA"/>
</dbReference>
<gene>
    <name evidence="4" type="ORF">FJQ98_14740</name>
</gene>
<dbReference type="Pfam" id="PF12974">
    <property type="entry name" value="Phosphonate-bd"/>
    <property type="match status" value="1"/>
</dbReference>
<keyword evidence="5" id="KW-1185">Reference proteome</keyword>
<dbReference type="RefSeq" id="WP_053593474.1">
    <property type="nucleotide sequence ID" value="NZ_CP067341.1"/>
</dbReference>
<proteinExistence type="inferred from homology"/>
<evidence type="ECO:0000313" key="5">
    <source>
        <dbReference type="Proteomes" id="UP000596049"/>
    </source>
</evidence>